<evidence type="ECO:0000313" key="2">
    <source>
        <dbReference type="Proteomes" id="UP001059617"/>
    </source>
</evidence>
<dbReference type="InterPro" id="IPR036291">
    <property type="entry name" value="NAD(P)-bd_dom_sf"/>
</dbReference>
<reference evidence="1" key="2">
    <citation type="submission" date="2022-09" db="EMBL/GenBank/DDBJ databases">
        <title>Biosynthetic gene clusters of Dactylosporangioum fulvum.</title>
        <authorList>
            <person name="Caradec T."/>
        </authorList>
    </citation>
    <scope>NUCLEOTIDE SEQUENCE</scope>
    <source>
        <strain evidence="1">NRRL B-16292</strain>
    </source>
</reference>
<accession>A0ABY5W3M9</accession>
<reference evidence="1" key="1">
    <citation type="submission" date="2021-04" db="EMBL/GenBank/DDBJ databases">
        <authorList>
            <person name="Hartkoorn R.C."/>
            <person name="Beaudoing E."/>
            <person name="Hot D."/>
        </authorList>
    </citation>
    <scope>NUCLEOTIDE SEQUENCE</scope>
    <source>
        <strain evidence="1">NRRL B-16292</strain>
    </source>
</reference>
<sequence length="304" mass="32705">MHVVVGSGSIGTAIASSLAESGVAVRIVTRSGGGPKHPLITRVAADASDTAAFRRAAAGAEVIYNCVNPPYHAWPTDWPPIASALLAAAIENDAVLAITGNLYGYGPVDRPMTEDMPLAARTVKGRVRARMWEEALAAPVRTFEVRASDYIGPRYTVIEMALPALRAGKTAWLPASVDVPHTYTYTGDVARTMIALAGDRRAWGSAWHVPSPPPMTGRELLTRVAEIGGMPAPRLRTYPRAAVRAAALFDKFTKEFLEVRYQHDRPFVLDSSRVSAVFGLTATPVDEAIRAVLRLSEVAVEVHQ</sequence>
<gene>
    <name evidence="1" type="ORF">Dfulv_05385</name>
</gene>
<dbReference type="EMBL" id="CP073720">
    <property type="protein sequence ID" value="UWP83701.1"/>
    <property type="molecule type" value="Genomic_DNA"/>
</dbReference>
<keyword evidence="2" id="KW-1185">Reference proteome</keyword>
<dbReference type="SUPFAM" id="SSF51735">
    <property type="entry name" value="NAD(P)-binding Rossmann-fold domains"/>
    <property type="match status" value="1"/>
</dbReference>
<name>A0ABY5W3M9_9ACTN</name>
<proteinExistence type="predicted"/>
<dbReference type="Proteomes" id="UP001059617">
    <property type="component" value="Chromosome"/>
</dbReference>
<protein>
    <submittedName>
        <fullName evidence="1">NAD-dependent epimerase</fullName>
    </submittedName>
</protein>
<dbReference type="Gene3D" id="3.40.50.720">
    <property type="entry name" value="NAD(P)-binding Rossmann-like Domain"/>
    <property type="match status" value="1"/>
</dbReference>
<organism evidence="1 2">
    <name type="scientific">Dactylosporangium fulvum</name>
    <dbReference type="NCBI Taxonomy" id="53359"/>
    <lineage>
        <taxon>Bacteria</taxon>
        <taxon>Bacillati</taxon>
        <taxon>Actinomycetota</taxon>
        <taxon>Actinomycetes</taxon>
        <taxon>Micromonosporales</taxon>
        <taxon>Micromonosporaceae</taxon>
        <taxon>Dactylosporangium</taxon>
    </lineage>
</organism>
<dbReference type="RefSeq" id="WP_259861502.1">
    <property type="nucleotide sequence ID" value="NZ_BAAAST010000010.1"/>
</dbReference>
<evidence type="ECO:0000313" key="1">
    <source>
        <dbReference type="EMBL" id="UWP83701.1"/>
    </source>
</evidence>